<proteinExistence type="predicted"/>
<feature type="region of interest" description="Disordered" evidence="1">
    <location>
        <begin position="56"/>
        <end position="96"/>
    </location>
</feature>
<sequence>MATSRAAGGGGGDEPSTSAADDQPPALAKPLHLQRIERAVKLDNFINFIHNYFSTPLNDDAQETEAESLSDIDEDGDVLNGGESTTQSETDRRAEKMKMYNFDSVKKSRRWLKNVLLSDTSSSEEDNSPTEDDLQDWLRLHKLHQIARAELNADP</sequence>
<keyword evidence="3" id="KW-1185">Reference proteome</keyword>
<protein>
    <submittedName>
        <fullName evidence="2">Uncharacterized protein</fullName>
    </submittedName>
</protein>
<dbReference type="Proteomes" id="UP000821866">
    <property type="component" value="Chromosome 3"/>
</dbReference>
<name>A0A9J6E8K5_RHIMP</name>
<reference evidence="2" key="2">
    <citation type="submission" date="2021-09" db="EMBL/GenBank/DDBJ databases">
        <authorList>
            <person name="Jia N."/>
            <person name="Wang J."/>
            <person name="Shi W."/>
            <person name="Du L."/>
            <person name="Sun Y."/>
            <person name="Zhan W."/>
            <person name="Jiang J."/>
            <person name="Wang Q."/>
            <person name="Zhang B."/>
            <person name="Ji P."/>
            <person name="Sakyi L.B."/>
            <person name="Cui X."/>
            <person name="Yuan T."/>
            <person name="Jiang B."/>
            <person name="Yang W."/>
            <person name="Lam T.T.-Y."/>
            <person name="Chang Q."/>
            <person name="Ding S."/>
            <person name="Wang X."/>
            <person name="Zhu J."/>
            <person name="Ruan X."/>
            <person name="Zhao L."/>
            <person name="Wei J."/>
            <person name="Que T."/>
            <person name="Du C."/>
            <person name="Cheng J."/>
            <person name="Dai P."/>
            <person name="Han X."/>
            <person name="Huang E."/>
            <person name="Gao Y."/>
            <person name="Liu J."/>
            <person name="Shao H."/>
            <person name="Ye R."/>
            <person name="Li L."/>
            <person name="Wei W."/>
            <person name="Wang X."/>
            <person name="Wang C."/>
            <person name="Huo Q."/>
            <person name="Li W."/>
            <person name="Guo W."/>
            <person name="Chen H."/>
            <person name="Chen S."/>
            <person name="Zhou L."/>
            <person name="Zhou L."/>
            <person name="Ni X."/>
            <person name="Tian J."/>
            <person name="Zhou Y."/>
            <person name="Sheng Y."/>
            <person name="Liu T."/>
            <person name="Pan Y."/>
            <person name="Xia L."/>
            <person name="Li J."/>
            <person name="Zhao F."/>
            <person name="Cao W."/>
        </authorList>
    </citation>
    <scope>NUCLEOTIDE SEQUENCE</scope>
    <source>
        <strain evidence="2">Rmic-2018</strain>
        <tissue evidence="2">Larvae</tissue>
    </source>
</reference>
<evidence type="ECO:0000256" key="1">
    <source>
        <dbReference type="SAM" id="MobiDB-lite"/>
    </source>
</evidence>
<organism evidence="2 3">
    <name type="scientific">Rhipicephalus microplus</name>
    <name type="common">Cattle tick</name>
    <name type="synonym">Boophilus microplus</name>
    <dbReference type="NCBI Taxonomy" id="6941"/>
    <lineage>
        <taxon>Eukaryota</taxon>
        <taxon>Metazoa</taxon>
        <taxon>Ecdysozoa</taxon>
        <taxon>Arthropoda</taxon>
        <taxon>Chelicerata</taxon>
        <taxon>Arachnida</taxon>
        <taxon>Acari</taxon>
        <taxon>Parasitiformes</taxon>
        <taxon>Ixodida</taxon>
        <taxon>Ixodoidea</taxon>
        <taxon>Ixodidae</taxon>
        <taxon>Rhipicephalinae</taxon>
        <taxon>Rhipicephalus</taxon>
        <taxon>Boophilus</taxon>
    </lineage>
</organism>
<dbReference type="EMBL" id="JABSTU010000005">
    <property type="protein sequence ID" value="KAH8030642.1"/>
    <property type="molecule type" value="Genomic_DNA"/>
</dbReference>
<gene>
    <name evidence="2" type="ORF">HPB51_010576</name>
</gene>
<reference evidence="2" key="1">
    <citation type="journal article" date="2020" name="Cell">
        <title>Large-Scale Comparative Analyses of Tick Genomes Elucidate Their Genetic Diversity and Vector Capacities.</title>
        <authorList>
            <consortium name="Tick Genome and Microbiome Consortium (TIGMIC)"/>
            <person name="Jia N."/>
            <person name="Wang J."/>
            <person name="Shi W."/>
            <person name="Du L."/>
            <person name="Sun Y."/>
            <person name="Zhan W."/>
            <person name="Jiang J.F."/>
            <person name="Wang Q."/>
            <person name="Zhang B."/>
            <person name="Ji P."/>
            <person name="Bell-Sakyi L."/>
            <person name="Cui X.M."/>
            <person name="Yuan T.T."/>
            <person name="Jiang B.G."/>
            <person name="Yang W.F."/>
            <person name="Lam T.T."/>
            <person name="Chang Q.C."/>
            <person name="Ding S.J."/>
            <person name="Wang X.J."/>
            <person name="Zhu J.G."/>
            <person name="Ruan X.D."/>
            <person name="Zhao L."/>
            <person name="Wei J.T."/>
            <person name="Ye R.Z."/>
            <person name="Que T.C."/>
            <person name="Du C.H."/>
            <person name="Zhou Y.H."/>
            <person name="Cheng J.X."/>
            <person name="Dai P.F."/>
            <person name="Guo W.B."/>
            <person name="Han X.H."/>
            <person name="Huang E.J."/>
            <person name="Li L.F."/>
            <person name="Wei W."/>
            <person name="Gao Y.C."/>
            <person name="Liu J.Z."/>
            <person name="Shao H.Z."/>
            <person name="Wang X."/>
            <person name="Wang C.C."/>
            <person name="Yang T.C."/>
            <person name="Huo Q.B."/>
            <person name="Li W."/>
            <person name="Chen H.Y."/>
            <person name="Chen S.E."/>
            <person name="Zhou L.G."/>
            <person name="Ni X.B."/>
            <person name="Tian J.H."/>
            <person name="Sheng Y."/>
            <person name="Liu T."/>
            <person name="Pan Y.S."/>
            <person name="Xia L.Y."/>
            <person name="Li J."/>
            <person name="Zhao F."/>
            <person name="Cao W.C."/>
        </authorList>
    </citation>
    <scope>NUCLEOTIDE SEQUENCE</scope>
    <source>
        <strain evidence="2">Rmic-2018</strain>
    </source>
</reference>
<evidence type="ECO:0000313" key="3">
    <source>
        <dbReference type="Proteomes" id="UP000821866"/>
    </source>
</evidence>
<comment type="caution">
    <text evidence="2">The sequence shown here is derived from an EMBL/GenBank/DDBJ whole genome shotgun (WGS) entry which is preliminary data.</text>
</comment>
<feature type="region of interest" description="Disordered" evidence="1">
    <location>
        <begin position="1"/>
        <end position="30"/>
    </location>
</feature>
<dbReference type="AlphaFoldDB" id="A0A9J6E8K5"/>
<feature type="compositionally biased region" description="Acidic residues" evidence="1">
    <location>
        <begin position="60"/>
        <end position="77"/>
    </location>
</feature>
<accession>A0A9J6E8K5</accession>
<evidence type="ECO:0000313" key="2">
    <source>
        <dbReference type="EMBL" id="KAH8030642.1"/>
    </source>
</evidence>